<dbReference type="Proteomes" id="UP000009222">
    <property type="component" value="Chromosome"/>
</dbReference>
<feature type="region of interest" description="Disordered" evidence="1">
    <location>
        <begin position="1"/>
        <end position="26"/>
    </location>
</feature>
<name>F5YB94_LEAAZ</name>
<organism evidence="2 3">
    <name type="scientific">Leadbettera azotonutricia (strain ATCC BAA-888 / DSM 13862 / ZAS-9)</name>
    <name type="common">Treponema azotonutricium</name>
    <dbReference type="NCBI Taxonomy" id="545695"/>
    <lineage>
        <taxon>Bacteria</taxon>
        <taxon>Pseudomonadati</taxon>
        <taxon>Spirochaetota</taxon>
        <taxon>Spirochaetia</taxon>
        <taxon>Spirochaetales</taxon>
        <taxon>Breznakiellaceae</taxon>
        <taxon>Leadbettera</taxon>
    </lineage>
</organism>
<proteinExistence type="predicted"/>
<evidence type="ECO:0000256" key="1">
    <source>
        <dbReference type="SAM" id="MobiDB-lite"/>
    </source>
</evidence>
<evidence type="ECO:0000313" key="3">
    <source>
        <dbReference type="Proteomes" id="UP000009222"/>
    </source>
</evidence>
<keyword evidence="3" id="KW-1185">Reference proteome</keyword>
<reference evidence="3" key="1">
    <citation type="submission" date="2009-12" db="EMBL/GenBank/DDBJ databases">
        <title>Complete sequence of Treponema azotonutricium strain ZAS-9.</title>
        <authorList>
            <person name="Tetu S.G."/>
            <person name="Matson E."/>
            <person name="Ren Q."/>
            <person name="Seshadri R."/>
            <person name="Elbourne L."/>
            <person name="Hassan K.A."/>
            <person name="Durkin A."/>
            <person name="Radune D."/>
            <person name="Mohamoud Y."/>
            <person name="Shay R."/>
            <person name="Jin S."/>
            <person name="Zhang X."/>
            <person name="Lucey K."/>
            <person name="Ballor N.R."/>
            <person name="Ottesen E."/>
            <person name="Rosenthal R."/>
            <person name="Allen A."/>
            <person name="Leadbetter J.R."/>
            <person name="Paulsen I.T."/>
        </authorList>
    </citation>
    <scope>NUCLEOTIDE SEQUENCE [LARGE SCALE GENOMIC DNA]</scope>
    <source>
        <strain evidence="3">ATCC BAA-888 / DSM 13862 / ZAS-9</strain>
    </source>
</reference>
<dbReference type="KEGG" id="taz:TREAZ_1916"/>
<evidence type="ECO:0000313" key="2">
    <source>
        <dbReference type="EMBL" id="AEF80127.1"/>
    </source>
</evidence>
<protein>
    <submittedName>
        <fullName evidence="2">Uncharacterized protein</fullName>
    </submittedName>
</protein>
<dbReference type="AlphaFoldDB" id="F5YB94"/>
<dbReference type="HOGENOM" id="CLU_2195773_0_0_12"/>
<sequence length="123" mass="13308">MFFPSGGTRGAGLVSPPGSPLNREKTKGRVWAQGGVFPVLFYPGSEVFMYGPNLTEFGAVAVRRLAWAIGTNMAEAIDFMALYLPQKMDMAFVCKYCKDKSKCGACSFNPQVNNSQKTALPAV</sequence>
<reference evidence="2 3" key="2">
    <citation type="journal article" date="2011" name="ISME J.">
        <title>RNA-seq reveals cooperative metabolic interactions between two termite-gut spirochete species in co-culture.</title>
        <authorList>
            <person name="Rosenthal A.Z."/>
            <person name="Matson E.G."/>
            <person name="Eldar A."/>
            <person name="Leadbetter J.R."/>
        </authorList>
    </citation>
    <scope>NUCLEOTIDE SEQUENCE [LARGE SCALE GENOMIC DNA]</scope>
    <source>
        <strain evidence="3">ATCC BAA-888 / DSM 13862 / ZAS-9</strain>
    </source>
</reference>
<gene>
    <name evidence="2" type="ordered locus">TREAZ_1916</name>
</gene>
<dbReference type="InParanoid" id="F5YB94"/>
<accession>F5YB94</accession>
<dbReference type="STRING" id="545695.TREAZ_1916"/>
<dbReference type="EMBL" id="CP001841">
    <property type="protein sequence ID" value="AEF80127.1"/>
    <property type="molecule type" value="Genomic_DNA"/>
</dbReference>